<dbReference type="GO" id="GO:0016616">
    <property type="term" value="F:oxidoreductase activity, acting on the CH-OH group of donors, NAD or NADP as acceptor"/>
    <property type="evidence" value="ECO:0007669"/>
    <property type="project" value="UniProtKB-ARBA"/>
</dbReference>
<dbReference type="Proteomes" id="UP000549457">
    <property type="component" value="Unassembled WGS sequence"/>
</dbReference>
<dbReference type="SMART" id="SM00822">
    <property type="entry name" value="PKS_KR"/>
    <property type="match status" value="1"/>
</dbReference>
<dbReference type="InterPro" id="IPR020904">
    <property type="entry name" value="Sc_DH/Rdtase_CS"/>
</dbReference>
<dbReference type="InterPro" id="IPR002347">
    <property type="entry name" value="SDR_fam"/>
</dbReference>
<evidence type="ECO:0000313" key="5">
    <source>
        <dbReference type="Proteomes" id="UP000549457"/>
    </source>
</evidence>
<evidence type="ECO:0000313" key="4">
    <source>
        <dbReference type="EMBL" id="MBB5223262.1"/>
    </source>
</evidence>
<dbReference type="NCBIfam" id="NF004847">
    <property type="entry name" value="PRK06198.1"/>
    <property type="match status" value="1"/>
</dbReference>
<evidence type="ECO:0000256" key="1">
    <source>
        <dbReference type="ARBA" id="ARBA00006484"/>
    </source>
</evidence>
<dbReference type="PROSITE" id="PS00061">
    <property type="entry name" value="ADH_SHORT"/>
    <property type="match status" value="1"/>
</dbReference>
<dbReference type="InterPro" id="IPR036291">
    <property type="entry name" value="NAD(P)-bd_dom_sf"/>
</dbReference>
<dbReference type="AlphaFoldDB" id="A0A840SVV9"/>
<dbReference type="FunFam" id="3.40.50.720:FF:000084">
    <property type="entry name" value="Short-chain dehydrogenase reductase"/>
    <property type="match status" value="1"/>
</dbReference>
<accession>A0A840SVV9</accession>
<dbReference type="InterPro" id="IPR057326">
    <property type="entry name" value="KR_dom"/>
</dbReference>
<gene>
    <name evidence="4" type="ORF">HNP73_003209</name>
</gene>
<keyword evidence="5" id="KW-1185">Reference proteome</keyword>
<name>A0A840SVV9_9RHOB</name>
<dbReference type="PRINTS" id="PR00081">
    <property type="entry name" value="GDHRDH"/>
</dbReference>
<dbReference type="SUPFAM" id="SSF51735">
    <property type="entry name" value="NAD(P)-binding Rossmann-fold domains"/>
    <property type="match status" value="1"/>
</dbReference>
<dbReference type="Gene3D" id="3.40.50.720">
    <property type="entry name" value="NAD(P)-binding Rossmann-like Domain"/>
    <property type="match status" value="1"/>
</dbReference>
<dbReference type="PANTHER" id="PTHR42760:SF133">
    <property type="entry name" value="3-OXOACYL-[ACYL-CARRIER-PROTEIN] REDUCTASE"/>
    <property type="match status" value="1"/>
</dbReference>
<dbReference type="RefSeq" id="WP_184151765.1">
    <property type="nucleotide sequence ID" value="NZ_JACHFM010000003.1"/>
</dbReference>
<dbReference type="EMBL" id="JACHFM010000003">
    <property type="protein sequence ID" value="MBB5223262.1"/>
    <property type="molecule type" value="Genomic_DNA"/>
</dbReference>
<feature type="domain" description="Ketoreductase" evidence="3">
    <location>
        <begin position="12"/>
        <end position="217"/>
    </location>
</feature>
<comment type="similarity">
    <text evidence="1">Belongs to the short-chain dehydrogenases/reductases (SDR) family.</text>
</comment>
<dbReference type="CDD" id="cd05233">
    <property type="entry name" value="SDR_c"/>
    <property type="match status" value="1"/>
</dbReference>
<comment type="caution">
    <text evidence="4">The sequence shown here is derived from an EMBL/GenBank/DDBJ whole genome shotgun (WGS) entry which is preliminary data.</text>
</comment>
<proteinExistence type="inferred from homology"/>
<evidence type="ECO:0000256" key="2">
    <source>
        <dbReference type="ARBA" id="ARBA00023002"/>
    </source>
</evidence>
<keyword evidence="2" id="KW-0560">Oxidoreductase</keyword>
<dbReference type="PRINTS" id="PR00080">
    <property type="entry name" value="SDRFAMILY"/>
</dbReference>
<sequence>MLDTLASRHVETRAIITGGAQGLGLAIALRLVAEGCPRLVLAGRDEVKGAGAVDLLAAAGAEASFVCADLSRVEDCFRLVDTAAAEMGGANALVNAAATCDRGGLLDTTPEIWARLMDTNARGPFFTMQRFAEQAIARQEPAAIVNILSMVIHCGQPFLAPYTASKAALAALTKNLAQAHRRDRIRVNGIACGWMDTEGEDATQRRYHGAGDDWLEKAEAEQPFGQLIKPAEVAGLASYLLAAEAGVMTGSIIDYDQNIAGAYF</sequence>
<dbReference type="PANTHER" id="PTHR42760">
    <property type="entry name" value="SHORT-CHAIN DEHYDROGENASES/REDUCTASES FAMILY MEMBER"/>
    <property type="match status" value="1"/>
</dbReference>
<dbReference type="Pfam" id="PF13561">
    <property type="entry name" value="adh_short_C2"/>
    <property type="match status" value="1"/>
</dbReference>
<reference evidence="4 5" key="1">
    <citation type="submission" date="2020-08" db="EMBL/GenBank/DDBJ databases">
        <title>Genomic Encyclopedia of Type Strains, Phase IV (KMG-IV): sequencing the most valuable type-strain genomes for metagenomic binning, comparative biology and taxonomic classification.</title>
        <authorList>
            <person name="Goeker M."/>
        </authorList>
    </citation>
    <scope>NUCLEOTIDE SEQUENCE [LARGE SCALE GENOMIC DNA]</scope>
    <source>
        <strain evidence="4 5">DSM 101730</strain>
    </source>
</reference>
<protein>
    <submittedName>
        <fullName evidence="4">NAD(P)-dependent dehydrogenase (Short-subunit alcohol dehydrogenase family)</fullName>
    </submittedName>
</protein>
<evidence type="ECO:0000259" key="3">
    <source>
        <dbReference type="SMART" id="SM00822"/>
    </source>
</evidence>
<organism evidence="4 5">
    <name type="scientific">Amaricoccus macauensis</name>
    <dbReference type="NCBI Taxonomy" id="57001"/>
    <lineage>
        <taxon>Bacteria</taxon>
        <taxon>Pseudomonadati</taxon>
        <taxon>Pseudomonadota</taxon>
        <taxon>Alphaproteobacteria</taxon>
        <taxon>Rhodobacterales</taxon>
        <taxon>Paracoccaceae</taxon>
        <taxon>Amaricoccus</taxon>
    </lineage>
</organism>